<reference evidence="2 3" key="1">
    <citation type="submission" date="2019-08" db="EMBL/GenBank/DDBJ databases">
        <title>In-depth cultivation of the pig gut microbiome towards novel bacterial diversity and tailored functional studies.</title>
        <authorList>
            <person name="Wylensek D."/>
            <person name="Hitch T.C.A."/>
            <person name="Clavel T."/>
        </authorList>
    </citation>
    <scope>NUCLEOTIDE SEQUENCE [LARGE SCALE GENOMIC DNA]</scope>
    <source>
        <strain evidence="2 3">WCA-MUC-591-APC-4B</strain>
    </source>
</reference>
<dbReference type="InterPro" id="IPR023577">
    <property type="entry name" value="CYTH_domain"/>
</dbReference>
<feature type="domain" description="CYTH" evidence="1">
    <location>
        <begin position="1"/>
        <end position="184"/>
    </location>
</feature>
<dbReference type="PANTHER" id="PTHR21028">
    <property type="entry name" value="SI:CH211-156B7.4"/>
    <property type="match status" value="1"/>
</dbReference>
<dbReference type="NCBIfam" id="TIGR00318">
    <property type="entry name" value="cyaB"/>
    <property type="match status" value="1"/>
</dbReference>
<dbReference type="Gene3D" id="2.40.320.10">
    <property type="entry name" value="Hypothetical Protein Pfu-838710-001"/>
    <property type="match status" value="1"/>
</dbReference>
<dbReference type="EMBL" id="VUNA01000014">
    <property type="protein sequence ID" value="MST71151.1"/>
    <property type="molecule type" value="Genomic_DNA"/>
</dbReference>
<dbReference type="InterPro" id="IPR008173">
    <property type="entry name" value="Adenylyl_cyclase_CyaB"/>
</dbReference>
<dbReference type="Pfam" id="PF01928">
    <property type="entry name" value="CYTH"/>
    <property type="match status" value="1"/>
</dbReference>
<dbReference type="PANTHER" id="PTHR21028:SF2">
    <property type="entry name" value="CYTH DOMAIN-CONTAINING PROTEIN"/>
    <property type="match status" value="1"/>
</dbReference>
<dbReference type="InterPro" id="IPR033469">
    <property type="entry name" value="CYTH-like_dom_sf"/>
</dbReference>
<protein>
    <submittedName>
        <fullName evidence="2">Class IV adenylate cyclase</fullName>
    </submittedName>
</protein>
<dbReference type="CDD" id="cd07890">
    <property type="entry name" value="CYTH-like_AC_IV-like"/>
    <property type="match status" value="1"/>
</dbReference>
<accession>A0A6N7XNP3</accession>
<sequence length="198" mass="23113">MKEIELKAQYDSSKRPELEQHLKEQGFQEIRAFTQQDEYFNHPKRDFKKTDEALRIRREQHNDGTSHCCITYKGANDSHIGQSRRELETRVEDEHKMRQILLALGFRSAAEVKKRRKEYKKEDLTVCLDELDGLGNYIEVEIVLPENRLNVKTATENRLREFLSELSFIQPVIEPLTYLELVMGFRGGSAAENASPND</sequence>
<comment type="caution">
    <text evidence="2">The sequence shown here is derived from an EMBL/GenBank/DDBJ whole genome shotgun (WGS) entry which is preliminary data.</text>
</comment>
<evidence type="ECO:0000259" key="1">
    <source>
        <dbReference type="PROSITE" id="PS51707"/>
    </source>
</evidence>
<keyword evidence="3" id="KW-1185">Reference proteome</keyword>
<dbReference type="PROSITE" id="PS51707">
    <property type="entry name" value="CYTH"/>
    <property type="match status" value="1"/>
</dbReference>
<name>A0A6N7XNP3_9FIRM</name>
<dbReference type="SMART" id="SM01118">
    <property type="entry name" value="CYTH"/>
    <property type="match status" value="1"/>
</dbReference>
<organism evidence="2 3">
    <name type="scientific">Mogibacterium kristiansenii</name>
    <dbReference type="NCBI Taxonomy" id="2606708"/>
    <lineage>
        <taxon>Bacteria</taxon>
        <taxon>Bacillati</taxon>
        <taxon>Bacillota</taxon>
        <taxon>Clostridia</taxon>
        <taxon>Peptostreptococcales</taxon>
        <taxon>Anaerovoracaceae</taxon>
        <taxon>Mogibacterium</taxon>
    </lineage>
</organism>
<dbReference type="AlphaFoldDB" id="A0A6N7XNP3"/>
<dbReference type="SUPFAM" id="SSF55154">
    <property type="entry name" value="CYTH-like phosphatases"/>
    <property type="match status" value="1"/>
</dbReference>
<gene>
    <name evidence="2" type="primary">cyaB</name>
    <name evidence="2" type="ORF">FYJ65_07460</name>
</gene>
<evidence type="ECO:0000313" key="2">
    <source>
        <dbReference type="EMBL" id="MST71151.1"/>
    </source>
</evidence>
<evidence type="ECO:0000313" key="3">
    <source>
        <dbReference type="Proteomes" id="UP000469424"/>
    </source>
</evidence>
<dbReference type="RefSeq" id="WP_154554712.1">
    <property type="nucleotide sequence ID" value="NZ_VUNA01000014.1"/>
</dbReference>
<dbReference type="Proteomes" id="UP000469424">
    <property type="component" value="Unassembled WGS sequence"/>
</dbReference>
<proteinExistence type="predicted"/>